<comment type="function">
    <text evidence="1">Component of the origin recognition complex (ORC) that binds origins of replication. DNA-binding is ATP-dependent. ORC is required to assemble the pre-replication complex necessary to initiate DNA replication.</text>
</comment>
<dbReference type="Pfam" id="PF04084">
    <property type="entry name" value="RecA-like_ORC2"/>
    <property type="match status" value="1"/>
</dbReference>
<comment type="similarity">
    <text evidence="1">Belongs to the ORC2 family.</text>
</comment>
<dbReference type="PANTHER" id="PTHR14052:SF0">
    <property type="entry name" value="ORIGIN RECOGNITION COMPLEX SUBUNIT 2"/>
    <property type="match status" value="1"/>
</dbReference>
<evidence type="ECO:0000259" key="2">
    <source>
        <dbReference type="Pfam" id="PF04084"/>
    </source>
</evidence>
<keyword evidence="1" id="KW-0235">DNA replication</keyword>
<comment type="caution">
    <text evidence="3">The sequence shown here is derived from an EMBL/GenBank/DDBJ whole genome shotgun (WGS) entry which is preliminary data.</text>
</comment>
<dbReference type="InterPro" id="IPR056772">
    <property type="entry name" value="RecA-like_ORC2"/>
</dbReference>
<sequence length="237" mass="27318">MIDTEKWRVHIECGYNILLFGIGSKKSILLKLLKTADFNDFHRFFVDLNSPKLNLFKILEEIYSKISKTSDLGNRKKIAKKANLKIKGKGVISICKDLKKIMKQSKTKVLLILNSLDNANCDFKNILALSRMASFESVRVIASCETFNIEPLTDSEIFDNFNFIWEHHPTDDFSDLRFRQNLQNSTKTNENGLVFVFKSLTPSQKDILSLFGPLYFDKLDEKSRIFSKIDNKNGSIF</sequence>
<dbReference type="EMBL" id="JBDODL010001957">
    <property type="protein sequence ID" value="MES1921934.1"/>
    <property type="molecule type" value="Genomic_DNA"/>
</dbReference>
<evidence type="ECO:0000256" key="1">
    <source>
        <dbReference type="RuleBase" id="RU368084"/>
    </source>
</evidence>
<organism evidence="3 4">
    <name type="scientific">Bonamia ostreae</name>
    <dbReference type="NCBI Taxonomy" id="126728"/>
    <lineage>
        <taxon>Eukaryota</taxon>
        <taxon>Sar</taxon>
        <taxon>Rhizaria</taxon>
        <taxon>Endomyxa</taxon>
        <taxon>Ascetosporea</taxon>
        <taxon>Haplosporida</taxon>
        <taxon>Bonamia</taxon>
    </lineage>
</organism>
<keyword evidence="4" id="KW-1185">Reference proteome</keyword>
<proteinExistence type="inferred from homology"/>
<dbReference type="InterPro" id="IPR007220">
    <property type="entry name" value="ORC2"/>
</dbReference>
<reference evidence="3 4" key="1">
    <citation type="journal article" date="2024" name="BMC Biol.">
        <title>Comparative genomics of Ascetosporea gives new insight into the evolutionary basis for animal parasitism in Rhizaria.</title>
        <authorList>
            <person name="Hiltunen Thoren M."/>
            <person name="Onut-Brannstrom I."/>
            <person name="Alfjorden A."/>
            <person name="Peckova H."/>
            <person name="Swords F."/>
            <person name="Hooper C."/>
            <person name="Holzer A.S."/>
            <person name="Bass D."/>
            <person name="Burki F."/>
        </authorList>
    </citation>
    <scope>NUCLEOTIDE SEQUENCE [LARGE SCALE GENOMIC DNA]</scope>
    <source>
        <strain evidence="3">20-A016</strain>
    </source>
</reference>
<gene>
    <name evidence="3" type="primary">ORC2</name>
    <name evidence="3" type="ORF">MHBO_003460</name>
</gene>
<comment type="subcellular location">
    <subcellularLocation>
        <location evidence="1">Nucleus</location>
    </subcellularLocation>
</comment>
<evidence type="ECO:0000313" key="4">
    <source>
        <dbReference type="Proteomes" id="UP001439008"/>
    </source>
</evidence>
<name>A0ABV2AQK6_9EUKA</name>
<accession>A0ABV2AQK6</accession>
<evidence type="ECO:0000313" key="3">
    <source>
        <dbReference type="EMBL" id="MES1921934.1"/>
    </source>
</evidence>
<dbReference type="Proteomes" id="UP001439008">
    <property type="component" value="Unassembled WGS sequence"/>
</dbReference>
<protein>
    <recommendedName>
        <fullName evidence="1">Origin recognition complex subunit 2</fullName>
    </recommendedName>
</protein>
<comment type="subunit">
    <text evidence="1">Component of the origin recognition complex (ORC).</text>
</comment>
<keyword evidence="1" id="KW-0539">Nucleus</keyword>
<dbReference type="PANTHER" id="PTHR14052">
    <property type="entry name" value="ORIGIN RECOGNITION COMPLEX SUBUNIT 2"/>
    <property type="match status" value="1"/>
</dbReference>
<feature type="domain" description="Origin recognition complex subunit 2 RecA-like" evidence="2">
    <location>
        <begin position="5"/>
        <end position="166"/>
    </location>
</feature>